<proteinExistence type="predicted"/>
<dbReference type="Gene3D" id="1.10.760.20">
    <property type="entry name" value="Protein of unknown function DUF3243"/>
    <property type="match status" value="1"/>
</dbReference>
<organism evidence="2 3">
    <name type="scientific">Salinicoccus bachuensis</name>
    <dbReference type="NCBI Taxonomy" id="3136731"/>
    <lineage>
        <taxon>Bacteria</taxon>
        <taxon>Bacillati</taxon>
        <taxon>Bacillota</taxon>
        <taxon>Bacilli</taxon>
        <taxon>Bacillales</taxon>
        <taxon>Staphylococcaceae</taxon>
        <taxon>Salinicoccus</taxon>
    </lineage>
</organism>
<reference evidence="3" key="1">
    <citation type="submission" date="2023-10" db="EMBL/GenBank/DDBJ databases">
        <title>Genome analysis and identification of Salinococcus sp. Bachu38 nov., a PGPR from the rhizosphere of Tamarix.</title>
        <authorList>
            <person name="Liang Z."/>
            <person name="Zhang X."/>
            <person name="Jia J."/>
            <person name="Chen X."/>
            <person name="Wang Y."/>
            <person name="Wang Q."/>
            <person name="Wang R."/>
        </authorList>
    </citation>
    <scope>NUCLEOTIDE SEQUENCE [LARGE SCALE GENOMIC DNA]</scope>
    <source>
        <strain evidence="3">Bachu38</strain>
    </source>
</reference>
<protein>
    <submittedName>
        <fullName evidence="2">DUF3243 domain-containing protein</fullName>
    </submittedName>
</protein>
<name>A0ABZ3CL33_9STAP</name>
<accession>A0ABZ3CL33</accession>
<evidence type="ECO:0000313" key="2">
    <source>
        <dbReference type="EMBL" id="WZX30038.1"/>
    </source>
</evidence>
<dbReference type="Pfam" id="PF11588">
    <property type="entry name" value="DUF3243"/>
    <property type="match status" value="1"/>
</dbReference>
<gene>
    <name evidence="2" type="ORF">RQP18_02365</name>
</gene>
<dbReference type="InterPro" id="IPR021637">
    <property type="entry name" value="DUF3243"/>
</dbReference>
<evidence type="ECO:0000313" key="3">
    <source>
        <dbReference type="Proteomes" id="UP001455384"/>
    </source>
</evidence>
<feature type="region of interest" description="Disordered" evidence="1">
    <location>
        <begin position="1"/>
        <end position="21"/>
    </location>
</feature>
<evidence type="ECO:0000256" key="1">
    <source>
        <dbReference type="SAM" id="MobiDB-lite"/>
    </source>
</evidence>
<keyword evidence="3" id="KW-1185">Reference proteome</keyword>
<dbReference type="InterPro" id="IPR038292">
    <property type="entry name" value="YmfJ/YflH_sf"/>
</dbReference>
<dbReference type="Proteomes" id="UP001455384">
    <property type="component" value="Chromosome"/>
</dbReference>
<dbReference type="RefSeq" id="WP_342388565.1">
    <property type="nucleotide sequence ID" value="NZ_CP138333.2"/>
</dbReference>
<sequence>MSNDEMRNPEEKAANMDQENKDQILESYNKFLNYLGDQVNKGEKVGMDEDQLAKAAKRVADYLASNEEPRNREEQVLKELWKATDSSDEKDTVARVLVRLAQKKNG</sequence>
<dbReference type="EMBL" id="CP138333">
    <property type="protein sequence ID" value="WZX30038.1"/>
    <property type="molecule type" value="Genomic_DNA"/>
</dbReference>